<dbReference type="EMBL" id="CP037900">
    <property type="protein sequence ID" value="QBP09141.1"/>
    <property type="molecule type" value="Genomic_DNA"/>
</dbReference>
<dbReference type="CDD" id="cd00570">
    <property type="entry name" value="GST_N_family"/>
    <property type="match status" value="1"/>
</dbReference>
<dbReference type="Gene3D" id="1.20.1050.10">
    <property type="match status" value="1"/>
</dbReference>
<dbReference type="CDD" id="cd10424">
    <property type="entry name" value="GST_C_9"/>
    <property type="match status" value="1"/>
</dbReference>
<dbReference type="PROSITE" id="PS50405">
    <property type="entry name" value="GST_CTER"/>
    <property type="match status" value="1"/>
</dbReference>
<proteinExistence type="predicted"/>
<sequence>MLKLCGFAASNYYNKVKLAMLEKNQPFEEVLAWLGQTDLQASPLGKVPYIITDAGPLCESEVIDEYIEAAYPGSPLLPKDPYQAAKVREVITFLELYLELTARELYPEAFFGGKVSDSVKERQRKLLDRYIPGFAKLAKFSPYIAGDTFTLADCAAICHLPLISSCTKIIYGEDLLAGLPAKDYLKAMAERPSVQKVNADRKVNLEQMVARNK</sequence>
<dbReference type="SFLD" id="SFLDS00019">
    <property type="entry name" value="Glutathione_Transferase_(cytos"/>
    <property type="match status" value="1"/>
</dbReference>
<dbReference type="Gene3D" id="3.40.30.10">
    <property type="entry name" value="Glutaredoxin"/>
    <property type="match status" value="1"/>
</dbReference>
<dbReference type="GO" id="GO:0005737">
    <property type="term" value="C:cytoplasm"/>
    <property type="evidence" value="ECO:0007669"/>
    <property type="project" value="TreeGrafter"/>
</dbReference>
<evidence type="ECO:0000313" key="2">
    <source>
        <dbReference type="Proteomes" id="UP000253772"/>
    </source>
</evidence>
<gene>
    <name evidence="1" type="ORF">DDF84_004885</name>
</gene>
<dbReference type="Pfam" id="PF13417">
    <property type="entry name" value="GST_N_3"/>
    <property type="match status" value="1"/>
</dbReference>
<dbReference type="InterPro" id="IPR040079">
    <property type="entry name" value="Glutathione_S-Trfase"/>
</dbReference>
<dbReference type="SUPFAM" id="SSF52833">
    <property type="entry name" value="Thioredoxin-like"/>
    <property type="match status" value="1"/>
</dbReference>
<dbReference type="InterPro" id="IPR036249">
    <property type="entry name" value="Thioredoxin-like_sf"/>
</dbReference>
<dbReference type="InterPro" id="IPR036282">
    <property type="entry name" value="Glutathione-S-Trfase_C_sf"/>
</dbReference>
<dbReference type="RefSeq" id="WP_017511967.1">
    <property type="nucleotide sequence ID" value="NZ_CP037900.1"/>
</dbReference>
<dbReference type="SUPFAM" id="SSF47616">
    <property type="entry name" value="GST C-terminal domain-like"/>
    <property type="match status" value="1"/>
</dbReference>
<dbReference type="PANTHER" id="PTHR43968">
    <property type="match status" value="1"/>
</dbReference>
<accession>A0A132HKB9</accession>
<dbReference type="Proteomes" id="UP000253772">
    <property type="component" value="Chromosome c1"/>
</dbReference>
<name>A0A132HKB9_9BURK</name>
<dbReference type="PROSITE" id="PS50404">
    <property type="entry name" value="GST_NTER"/>
    <property type="match status" value="1"/>
</dbReference>
<dbReference type="InterPro" id="IPR050983">
    <property type="entry name" value="GST_Omega/HSP26"/>
</dbReference>
<protein>
    <submittedName>
        <fullName evidence="1">Glutathione S-transferase</fullName>
    </submittedName>
</protein>
<dbReference type="InterPro" id="IPR010987">
    <property type="entry name" value="Glutathione-S-Trfase_C-like"/>
</dbReference>
<dbReference type="AlphaFoldDB" id="A0A132HKB9"/>
<dbReference type="GO" id="GO:0016740">
    <property type="term" value="F:transferase activity"/>
    <property type="evidence" value="ECO:0007669"/>
    <property type="project" value="UniProtKB-KW"/>
</dbReference>
<reference evidence="1 2" key="1">
    <citation type="submission" date="2019-03" db="EMBL/GenBank/DDBJ databases">
        <title>Comparative insights into the high quality Complete genome sequence of highly metal resistant Cupriavidus metallidurans strain BS1 isolated from a gold-copper mine.</title>
        <authorList>
            <person name="Mazhar H.S."/>
            <person name="Rensing C."/>
        </authorList>
    </citation>
    <scope>NUCLEOTIDE SEQUENCE [LARGE SCALE GENOMIC DNA]</scope>
    <source>
        <strain evidence="1 2">BS1</strain>
    </source>
</reference>
<evidence type="ECO:0000313" key="1">
    <source>
        <dbReference type="EMBL" id="QBP09141.1"/>
    </source>
</evidence>
<organism evidence="1 2">
    <name type="scientific">Cupriavidus metallidurans</name>
    <dbReference type="NCBI Taxonomy" id="119219"/>
    <lineage>
        <taxon>Bacteria</taxon>
        <taxon>Pseudomonadati</taxon>
        <taxon>Pseudomonadota</taxon>
        <taxon>Betaproteobacteria</taxon>
        <taxon>Burkholderiales</taxon>
        <taxon>Burkholderiaceae</taxon>
        <taxon>Cupriavidus</taxon>
    </lineage>
</organism>
<dbReference type="InterPro" id="IPR004045">
    <property type="entry name" value="Glutathione_S-Trfase_N"/>
</dbReference>
<dbReference type="Pfam" id="PF13410">
    <property type="entry name" value="GST_C_2"/>
    <property type="match status" value="1"/>
</dbReference>
<dbReference type="OrthoDB" id="5242791at2"/>
<dbReference type="PANTHER" id="PTHR43968:SF6">
    <property type="entry name" value="GLUTATHIONE S-TRANSFERASE OMEGA"/>
    <property type="match status" value="1"/>
</dbReference>
<keyword evidence="1" id="KW-0808">Transferase</keyword>